<protein>
    <submittedName>
        <fullName evidence="2">Uncharacterized protein</fullName>
    </submittedName>
</protein>
<dbReference type="EMBL" id="MJEQ01037194">
    <property type="protein sequence ID" value="OIS95935.1"/>
    <property type="molecule type" value="Genomic_DNA"/>
</dbReference>
<evidence type="ECO:0000313" key="3">
    <source>
        <dbReference type="Proteomes" id="UP000187609"/>
    </source>
</evidence>
<evidence type="ECO:0000256" key="1">
    <source>
        <dbReference type="SAM" id="MobiDB-lite"/>
    </source>
</evidence>
<keyword evidence="3" id="KW-1185">Reference proteome</keyword>
<dbReference type="Proteomes" id="UP000187609">
    <property type="component" value="Unassembled WGS sequence"/>
</dbReference>
<dbReference type="Gramene" id="OIS95935">
    <property type="protein sequence ID" value="OIS95935"/>
    <property type="gene ID" value="A4A49_05705"/>
</dbReference>
<reference evidence="2" key="1">
    <citation type="submission" date="2016-11" db="EMBL/GenBank/DDBJ databases">
        <title>The genome of Nicotiana attenuata.</title>
        <authorList>
            <person name="Xu S."/>
            <person name="Brockmoeller T."/>
            <person name="Gaquerel E."/>
            <person name="Navarro A."/>
            <person name="Kuhl H."/>
            <person name="Gase K."/>
            <person name="Ling Z."/>
            <person name="Zhou W."/>
            <person name="Kreitzer C."/>
            <person name="Stanke M."/>
            <person name="Tang H."/>
            <person name="Lyons E."/>
            <person name="Pandey P."/>
            <person name="Pandey S.P."/>
            <person name="Timmermann B."/>
            <person name="Baldwin I.T."/>
        </authorList>
    </citation>
    <scope>NUCLEOTIDE SEQUENCE [LARGE SCALE GENOMIC DNA]</scope>
    <source>
        <strain evidence="2">UT</strain>
    </source>
</reference>
<name>A0A1J6I5V0_NICAT</name>
<proteinExistence type="predicted"/>
<organism evidence="2 3">
    <name type="scientific">Nicotiana attenuata</name>
    <name type="common">Coyote tobacco</name>
    <dbReference type="NCBI Taxonomy" id="49451"/>
    <lineage>
        <taxon>Eukaryota</taxon>
        <taxon>Viridiplantae</taxon>
        <taxon>Streptophyta</taxon>
        <taxon>Embryophyta</taxon>
        <taxon>Tracheophyta</taxon>
        <taxon>Spermatophyta</taxon>
        <taxon>Magnoliopsida</taxon>
        <taxon>eudicotyledons</taxon>
        <taxon>Gunneridae</taxon>
        <taxon>Pentapetalae</taxon>
        <taxon>asterids</taxon>
        <taxon>lamiids</taxon>
        <taxon>Solanales</taxon>
        <taxon>Solanaceae</taxon>
        <taxon>Nicotianoideae</taxon>
        <taxon>Nicotianeae</taxon>
        <taxon>Nicotiana</taxon>
    </lineage>
</organism>
<feature type="region of interest" description="Disordered" evidence="1">
    <location>
        <begin position="583"/>
        <end position="604"/>
    </location>
</feature>
<dbReference type="AlphaFoldDB" id="A0A1J6I5V0"/>
<gene>
    <name evidence="2" type="ORF">A4A49_05705</name>
</gene>
<feature type="region of interest" description="Disordered" evidence="1">
    <location>
        <begin position="1"/>
        <end position="20"/>
    </location>
</feature>
<comment type="caution">
    <text evidence="2">The sequence shown here is derived from an EMBL/GenBank/DDBJ whole genome shotgun (WGS) entry which is preliminary data.</text>
</comment>
<accession>A0A1J6I5V0</accession>
<sequence>MADRATSTLQDDEAYVEPSELPEKHIDVDSLYDVADGSHIEVEILKERQAGNELMTKKEEFSEEGQGGSKKGLRISLAAFASDVVGITYLPYKYSRSNARTKLELLELQLVAVAEISTVSYSHDEIVLKVDRRSLKHQSGTSSFEDMYSLHFLMALGSRVELFDRTIARGYSLENDVVDNFGQLPTVAPNGHFMVVMHKNLNFDGCWSQLLTGHPRILCPQHQLGLAQCLEKQFWLHQFSPDELGLDFPFDPGSAALIRVQSPWRSWLDNGRRILDDKRDTVLGSSIPPTTVYCASHEMLLGAFESVRSSQLALALSLADGKPSIRRGAIRHLCFAYVSASNEHIFGSSTLMLRVVVTASTARFLELICGCSCNRKFAPHTIIAWIHQNGSTLEKPLDCLLPFDLEDPYVGQHRRSNITPKASKIIATTTTMLQGRIGDWITLALGPQISTKLVLLKDCYILLGFVSQADDGGDPHVIGVDTHLFMTQELTVTIVVPGMSRAWDSDLNSAQDVGACHPVNFTSIEVNIIRASLTKYLIPRILDPNLEDKVLIEEGSIVVNMDNSNNAFGPIIWNEASQAIGPRDKLQKGQGIRQPNKRFAWDTG</sequence>
<evidence type="ECO:0000313" key="2">
    <source>
        <dbReference type="EMBL" id="OIS95935.1"/>
    </source>
</evidence>